<dbReference type="SUPFAM" id="SSF52540">
    <property type="entry name" value="P-loop containing nucleoside triphosphate hydrolases"/>
    <property type="match status" value="2"/>
</dbReference>
<feature type="region of interest" description="Disordered" evidence="5">
    <location>
        <begin position="430"/>
        <end position="450"/>
    </location>
</feature>
<evidence type="ECO:0000256" key="5">
    <source>
        <dbReference type="SAM" id="MobiDB-lite"/>
    </source>
</evidence>
<dbReference type="InterPro" id="IPR003593">
    <property type="entry name" value="AAA+_ATPase"/>
</dbReference>
<keyword evidence="4" id="KW-0067">ATP-binding</keyword>
<dbReference type="Pfam" id="PF14214">
    <property type="entry name" value="Helitron_like_N"/>
    <property type="match status" value="1"/>
</dbReference>
<dbReference type="Pfam" id="PF03372">
    <property type="entry name" value="Exo_endo_phos"/>
    <property type="match status" value="1"/>
</dbReference>
<keyword evidence="4" id="KW-0234">DNA repair</keyword>
<dbReference type="GO" id="GO:0006310">
    <property type="term" value="P:DNA recombination"/>
    <property type="evidence" value="ECO:0007669"/>
    <property type="project" value="UniProtKB-KW"/>
</dbReference>
<evidence type="ECO:0000256" key="2">
    <source>
        <dbReference type="ARBA" id="ARBA00022786"/>
    </source>
</evidence>
<dbReference type="Proteomes" id="UP000472267">
    <property type="component" value="Chromosome 8"/>
</dbReference>
<dbReference type="InterPro" id="IPR025476">
    <property type="entry name" value="Helitron_helicase-like"/>
</dbReference>
<dbReference type="PROSITE" id="PS50802">
    <property type="entry name" value="OTU"/>
    <property type="match status" value="1"/>
</dbReference>
<reference evidence="7" key="3">
    <citation type="submission" date="2025-09" db="UniProtKB">
        <authorList>
            <consortium name="Ensembl"/>
        </authorList>
    </citation>
    <scope>IDENTIFICATION</scope>
</reference>
<dbReference type="GO" id="GO:0006281">
    <property type="term" value="P:DNA repair"/>
    <property type="evidence" value="ECO:0007669"/>
    <property type="project" value="UniProtKB-KW"/>
</dbReference>
<keyword evidence="2" id="KW-0833">Ubl conjugation pathway</keyword>
<evidence type="ECO:0000256" key="1">
    <source>
        <dbReference type="ARBA" id="ARBA00022670"/>
    </source>
</evidence>
<accession>A0A672H8J2</accession>
<comment type="similarity">
    <text evidence="4">Belongs to the helicase family.</text>
</comment>
<dbReference type="Pfam" id="PF05970">
    <property type="entry name" value="PIF1"/>
    <property type="match status" value="1"/>
</dbReference>
<comment type="catalytic activity">
    <reaction evidence="4">
        <text>ATP + H2O = ADP + phosphate + H(+)</text>
        <dbReference type="Rhea" id="RHEA:13065"/>
        <dbReference type="ChEBI" id="CHEBI:15377"/>
        <dbReference type="ChEBI" id="CHEBI:15378"/>
        <dbReference type="ChEBI" id="CHEBI:30616"/>
        <dbReference type="ChEBI" id="CHEBI:43474"/>
        <dbReference type="ChEBI" id="CHEBI:456216"/>
        <dbReference type="EC" id="5.6.2.3"/>
    </reaction>
</comment>
<protein>
    <recommendedName>
        <fullName evidence="4">ATP-dependent DNA helicase</fullName>
        <ecNumber evidence="4">5.6.2.3</ecNumber>
    </recommendedName>
</protein>
<feature type="domain" description="OTU" evidence="6">
    <location>
        <begin position="680"/>
        <end position="807"/>
    </location>
</feature>
<dbReference type="Gene3D" id="3.60.10.10">
    <property type="entry name" value="Endonuclease/exonuclease/phosphatase"/>
    <property type="match status" value="1"/>
</dbReference>
<gene>
    <name evidence="7" type="primary">LOC115393324</name>
</gene>
<keyword evidence="4" id="KW-0227">DNA damage</keyword>
<feature type="region of interest" description="Disordered" evidence="5">
    <location>
        <begin position="382"/>
        <end position="410"/>
    </location>
</feature>
<name>A0A672H8J2_SALFA</name>
<keyword evidence="4" id="KW-0233">DNA recombination</keyword>
<dbReference type="InterPro" id="IPR005135">
    <property type="entry name" value="Endo/exonuclease/phosphatase"/>
</dbReference>
<evidence type="ECO:0000256" key="3">
    <source>
        <dbReference type="ARBA" id="ARBA00022807"/>
    </source>
</evidence>
<evidence type="ECO:0000313" key="8">
    <source>
        <dbReference type="Proteomes" id="UP000472267"/>
    </source>
</evidence>
<dbReference type="CDD" id="cd18809">
    <property type="entry name" value="SF1_C_RecD"/>
    <property type="match status" value="1"/>
</dbReference>
<dbReference type="InterPro" id="IPR046700">
    <property type="entry name" value="DUF6570"/>
</dbReference>
<dbReference type="InterPro" id="IPR038765">
    <property type="entry name" value="Papain-like_cys_pep_sf"/>
</dbReference>
<keyword evidence="4" id="KW-0378">Hydrolase</keyword>
<dbReference type="SUPFAM" id="SSF54001">
    <property type="entry name" value="Cysteine proteinases"/>
    <property type="match status" value="1"/>
</dbReference>
<evidence type="ECO:0000256" key="4">
    <source>
        <dbReference type="RuleBase" id="RU363044"/>
    </source>
</evidence>
<keyword evidence="3" id="KW-0788">Thiol protease</keyword>
<dbReference type="InterPro" id="IPR051055">
    <property type="entry name" value="PIF1_helicase"/>
</dbReference>
<dbReference type="Pfam" id="PF02338">
    <property type="entry name" value="OTU"/>
    <property type="match status" value="1"/>
</dbReference>
<dbReference type="EC" id="5.6.2.3" evidence="4"/>
<dbReference type="Gene3D" id="3.90.70.80">
    <property type="match status" value="1"/>
</dbReference>
<evidence type="ECO:0000259" key="6">
    <source>
        <dbReference type="PROSITE" id="PS50802"/>
    </source>
</evidence>
<dbReference type="GO" id="GO:0043139">
    <property type="term" value="F:5'-3' DNA helicase activity"/>
    <property type="evidence" value="ECO:0007669"/>
    <property type="project" value="UniProtKB-EC"/>
</dbReference>
<dbReference type="CDD" id="cd22755">
    <property type="entry name" value="OTU_CeDUB-like"/>
    <property type="match status" value="1"/>
</dbReference>
<keyword evidence="4" id="KW-0347">Helicase</keyword>
<feature type="compositionally biased region" description="Low complexity" evidence="5">
    <location>
        <begin position="382"/>
        <end position="407"/>
    </location>
</feature>
<evidence type="ECO:0000313" key="7">
    <source>
        <dbReference type="Ensembl" id="ENSSFAP00005025426.1"/>
    </source>
</evidence>
<dbReference type="InterPro" id="IPR003323">
    <property type="entry name" value="OTU_dom"/>
</dbReference>
<dbReference type="InterPro" id="IPR027417">
    <property type="entry name" value="P-loop_NTPase"/>
</dbReference>
<dbReference type="OMA" id="YQEDVQH"/>
<dbReference type="Gene3D" id="3.90.70.120">
    <property type="match status" value="1"/>
</dbReference>
<dbReference type="PANTHER" id="PTHR47642">
    <property type="entry name" value="ATP-DEPENDENT DNA HELICASE"/>
    <property type="match status" value="1"/>
</dbReference>
<keyword evidence="1" id="KW-0645">Protease</keyword>
<dbReference type="GO" id="GO:0008234">
    <property type="term" value="F:cysteine-type peptidase activity"/>
    <property type="evidence" value="ECO:0007669"/>
    <property type="project" value="UniProtKB-KW"/>
</dbReference>
<feature type="region of interest" description="Disordered" evidence="5">
    <location>
        <begin position="1"/>
        <end position="70"/>
    </location>
</feature>
<dbReference type="InterPro" id="IPR010285">
    <property type="entry name" value="DNA_helicase_pif1-like_DEAD"/>
</dbReference>
<keyword evidence="8" id="KW-1185">Reference proteome</keyword>
<dbReference type="InterPro" id="IPR036691">
    <property type="entry name" value="Endo/exonu/phosph_ase_sf"/>
</dbReference>
<dbReference type="InParanoid" id="A0A672H8J2"/>
<dbReference type="Pfam" id="PF20209">
    <property type="entry name" value="DUF6570"/>
    <property type="match status" value="1"/>
</dbReference>
<proteinExistence type="inferred from homology"/>
<dbReference type="PANTHER" id="PTHR47642:SF3">
    <property type="entry name" value="ATP-DEPENDENT DNA HELICASE"/>
    <property type="match status" value="1"/>
</dbReference>
<keyword evidence="4" id="KW-0547">Nucleotide-binding</keyword>
<dbReference type="Gene3D" id="3.40.50.300">
    <property type="entry name" value="P-loop containing nucleotide triphosphate hydrolases"/>
    <property type="match status" value="1"/>
</dbReference>
<sequence length="2737" mass="306128">MLDAMEKVSPSSGSDGGPAVPPAGQTSRVVRRPAGVGRRHRGGRQKVLATPSPACEPMSASCPSPPVPQVEAPTQEVVEEVLPPTAGPVPAAVGEEVPAACPAVPTERRLIPEAKCAVLESSGSGQSGVRVSAARPAAVVDVRTGIRLLKAVQGSFHQGSSRFIDGGQQCMAIAGLSLARHTLSSVFSWGRQELDDALVSGDCFYKWVMSRPGFKPWSSYLSVTDLPDQIKVDGQVLKFTIGFTASGCMHMSEGDYTSEGACVDNSVLYTLPDGLKEVFVKRGHSACLLTMCSNTSAIIFEDGRFAVVDSHPRSGVGLFDPRGTSVLLQFTSFEDLEHYISQLFDSLSSGSGQPYFELCGIHIGGGAGPALSVGPLVSHVAETSSAPAPQSPEASESKSPAEAPAGSCVSESDVGVAASPALSGVSVESHVTVMSSSPPPQSPEITESRTVAEAPVGTCVFESDVAASPALSEVSVESHVTEMSSAPAPQSPEVTECRTVAQAPAGTCVFESDVGTCVFESDVAASPALSEVSVESYVAGTSSAPAPDSPEATESKTLAEATVDTCVFESGVAASPALSGVSVQTVASVVSSGSTAETTVTDGRRRRTSRYTRLLKKSKRYDAPELNADVEFVAAVRTEELVFCPLDVDVCRTLCSRFDVDFERISASASSRVGLLGVPCRKEKVVADGNCFFRAISQAVSGSQKHHRKIRLAVCKQLEKEAAQYQGLLRSEFSSVSQYIQQSRMRFVGSWATEVEIQVTADWLGVSVCTFTDGRWLKYGCSRKQLSPQCIYLENIGGTHFENVVCVCEPGLESCYGYCKVSEVTGYSMRSRMVEALVLDVDSSRVGCEVYDRSVSDEGRPFESKCQKQEQWKKEKTGKLLKKKRRVHYRKRFHEDVIFKEKEISRLVEHYSKNISYRDKVKEASVRKYQEDVQHRDKVKEASVRKYQEDVQHRDKVKEASVRKYQEDVQHRDKVKEASEECAEPCQLVPSRGHLWICYTCHSKISKGETPAECWINDLQLDPIPPELGCLHSLEQHLIALHIPFMKMLALPKGGQNGVHGPVTCVPANIVQTTNVLPRSSMEGSLLQVKLKRKLTYKGHYEYQFVDTLRVRQALDYLKRTNVYYKDIEFNDDWVNEFCRQEDGEEEEVESDSEDEAVKEKVDVQVVVEGEAAHQEGGEVHKRPAVVVEEESADIIQDEMLHDRQQHCMFQDTCLMPVDIGQEALDQYFEDIVNVAPAEGNSPVRMLSDDSNEAKCFPVLFPLGQKTFHHVRSHALTLSRYFNNRIMHADGRFSQNVEYIFFAQFMSEMDRVVSSVSVALRKGKGDQGSVQISQSMLQDEESLKQLLQFDNGFRFLKPIRGTPAFWQSVQKDIFACVRQLGIPTWFCSFSSADLRWQNLLTSILKQEGRVQTVEDLEWADRCELLRRNPVTAARMFDYRWHCFLKEVLMSPSEPIGRIIDHFYRVEFQQRGSPHVHCLFWIEGAPKIDQNTDEEVVEFIDKYVTCELPSDDDTLLDIVSSVQTHSKRHSKSCRKNKTTCRFHFPKPATMRTFLCKMKECRCDKQKLMEAQKNPDSENKLVCKCFEKDHPMKKEVAKEILASVSKAIREEEPFDSVEELFASQHINQDIFETAYRRLEKKTKVVYRRGLKEVWVNQYSKKLLKCWNANMDLSFVTDAYAVIVYIISYITKAEREIGLLLNNAQKEASKEGNLSAREALKKLGSVYLHNRDVCAQEAVYRLTNMHLKECSRKVVFVPTGDNIVRMSLPLHVLKERASSHDLSSDDMWMTSIVDRYWNRPDGGVFDGMCMATFASEYRVLTKNEISPNRIQLKNELGFILRRTRSQFAVVRYMRFNLDKQREAYFQGVLQLFLPYRSDSELKPEGFQLFEQFYNDGEVTFGDGSVHRVKVVVDENRAQFEIDPENLERAEEIAHHVHGLEEDAWGDLCPEQELERDECAEELREQQATEIAGEQLVEGLENVPDLQERGRQVAQLERNRLVLSRAEGLALVRSLNETQQAVFYQVRQWCLQKVRGENPPPLHVFLTGGAGSGKTHLIRAIQYEAGRLLSTLCDQPDEICVLLTAPTGIAAYNLNAATIHHTLSIGKQCSLPYIPLGEDKLNSLRAKFRHLQILVIDEISMVDHLLLAYVHGRLRQIKQTGDFSPFGNVSVIAVGDFYQLPPVKGKPLYSSQVGVDLWCHFSVVQLTTVVRQKDSVFAELLNRLRVRSRDTPMLESDVHILKSCETGEESSALHIFPTNRKVNEHNLKQLCRTCPDPVTIEAQDFMNNRSTGKLELMAGHHSAALDTSLEETLSLGPDARVMLCKNVDVEDGLVNGACGTVTHIQLRQGDSFPQTVYVKFDDEKIGSQRRKKRSHAPVACRLSTAIDPVEEKATKRGGLRRQFPLKLAWACTVHKVQGLTVDRAVVCLEKVFAPGQAYVALSRVRDLSGLIIMNFKEKSIYCKDTIKEALDRMPPFLIEQPQPSLDTPTLSVYLMNVQNLSRHLVDLVSCTQHLQPTCIAVTETWLTEQSSLDGVQIDGYSFHSRPRALCYSSSHPKLLELQALEHGGVGLYKLADSDCDILQARDLDLECLVCLWNKFNMVMAVIYRPPRYPNSLFKHNLQRLLHWLNPISDTIVVMGDFNENILTGSSISKLMGSKGFDQLVTQASTEKGTLIDHVYVRSRRFDVECAVMPTYFSDHEGILCSFRARGDQGQLEELDRWFELDDVEFEDVEGMFEDELD</sequence>
<dbReference type="SMART" id="SM00382">
    <property type="entry name" value="AAA"/>
    <property type="match status" value="1"/>
</dbReference>
<reference evidence="7" key="1">
    <citation type="submission" date="2019-06" db="EMBL/GenBank/DDBJ databases">
        <authorList>
            <consortium name="Wellcome Sanger Institute Data Sharing"/>
        </authorList>
    </citation>
    <scope>NUCLEOTIDE SEQUENCE [LARGE SCALE GENOMIC DNA]</scope>
</reference>
<dbReference type="SUPFAM" id="SSF56219">
    <property type="entry name" value="DNase I-like"/>
    <property type="match status" value="1"/>
</dbReference>
<dbReference type="GO" id="GO:0005524">
    <property type="term" value="F:ATP binding"/>
    <property type="evidence" value="ECO:0007669"/>
    <property type="project" value="UniProtKB-KW"/>
</dbReference>
<comment type="cofactor">
    <cofactor evidence="4">
        <name>Mg(2+)</name>
        <dbReference type="ChEBI" id="CHEBI:18420"/>
    </cofactor>
</comment>
<dbReference type="GO" id="GO:0000723">
    <property type="term" value="P:telomere maintenance"/>
    <property type="evidence" value="ECO:0007669"/>
    <property type="project" value="InterPro"/>
</dbReference>
<dbReference type="Ensembl" id="ENSSFAT00005026440.1">
    <property type="protein sequence ID" value="ENSSFAP00005025426.1"/>
    <property type="gene ID" value="ENSSFAG00005013080.1"/>
</dbReference>
<dbReference type="GO" id="GO:0006508">
    <property type="term" value="P:proteolysis"/>
    <property type="evidence" value="ECO:0007669"/>
    <property type="project" value="UniProtKB-KW"/>
</dbReference>
<reference evidence="7" key="2">
    <citation type="submission" date="2025-08" db="UniProtKB">
        <authorList>
            <consortium name="Ensembl"/>
        </authorList>
    </citation>
    <scope>IDENTIFICATION</scope>
</reference>
<organism evidence="7 8">
    <name type="scientific">Salarias fasciatus</name>
    <name type="common">Jewelled blenny</name>
    <name type="synonym">Blennius fasciatus</name>
    <dbReference type="NCBI Taxonomy" id="181472"/>
    <lineage>
        <taxon>Eukaryota</taxon>
        <taxon>Metazoa</taxon>
        <taxon>Chordata</taxon>
        <taxon>Craniata</taxon>
        <taxon>Vertebrata</taxon>
        <taxon>Euteleostomi</taxon>
        <taxon>Actinopterygii</taxon>
        <taxon>Neopterygii</taxon>
        <taxon>Teleostei</taxon>
        <taxon>Neoteleostei</taxon>
        <taxon>Acanthomorphata</taxon>
        <taxon>Ovalentaria</taxon>
        <taxon>Blenniimorphae</taxon>
        <taxon>Blenniiformes</taxon>
        <taxon>Blennioidei</taxon>
        <taxon>Blenniidae</taxon>
        <taxon>Salariinae</taxon>
        <taxon>Salarias</taxon>
    </lineage>
</organism>